<dbReference type="EMBL" id="JASPKZ010006054">
    <property type="protein sequence ID" value="KAJ9587897.1"/>
    <property type="molecule type" value="Genomic_DNA"/>
</dbReference>
<gene>
    <name evidence="2" type="ORF">L9F63_018678</name>
</gene>
<evidence type="ECO:0000313" key="3">
    <source>
        <dbReference type="Proteomes" id="UP001233999"/>
    </source>
</evidence>
<accession>A0AAD7ZXB9</accession>
<comment type="caution">
    <text evidence="2">The sequence shown here is derived from an EMBL/GenBank/DDBJ whole genome shotgun (WGS) entry which is preliminary data.</text>
</comment>
<feature type="non-terminal residue" evidence="2">
    <location>
        <position position="1"/>
    </location>
</feature>
<evidence type="ECO:0000313" key="2">
    <source>
        <dbReference type="EMBL" id="KAJ9587897.1"/>
    </source>
</evidence>
<sequence>DYNDEIRQEQMREMQLLNTTVLGVPGTSTDHVTPTSPAQSPTTSPPSTSTSKTNNGSTSSTSQNGRHVQMATAIPYAQQNGRSYICNQQFLLHPAFRGLTARAHGIQLPGVPPVFHAAGGGSILNRLRLHQHLATPALNAANNRLSPGAVISSAKHPRNNILSILAGGPRSVNLTTEAGGGNEPLLATMCGATEEVMVPAGEEEDAARASSVYGLYENYAAAAVAAAATNSGNDMSIERYRLSKLTRQPRWSDFSDACCSLLTAHRRSKEKYAIPIVFFLLNSNMISVFLHHARIAQRLKPYASFNKLITSVMFQIYMSAYGLIESYANGSGVLAPESLEDIAVPQDTVNGS</sequence>
<name>A0AAD7ZXB9_DIPPU</name>
<dbReference type="AlphaFoldDB" id="A0AAD7ZXB9"/>
<evidence type="ECO:0000256" key="1">
    <source>
        <dbReference type="SAM" id="MobiDB-lite"/>
    </source>
</evidence>
<reference evidence="2" key="2">
    <citation type="submission" date="2023-05" db="EMBL/GenBank/DDBJ databases">
        <authorList>
            <person name="Fouks B."/>
        </authorList>
    </citation>
    <scope>NUCLEOTIDE SEQUENCE</scope>
    <source>
        <strain evidence="2">Stay&amp;Tobe</strain>
        <tissue evidence="2">Testes</tissue>
    </source>
</reference>
<feature type="compositionally biased region" description="Polar residues" evidence="1">
    <location>
        <begin position="17"/>
        <end position="32"/>
    </location>
</feature>
<feature type="non-terminal residue" evidence="2">
    <location>
        <position position="352"/>
    </location>
</feature>
<keyword evidence="3" id="KW-1185">Reference proteome</keyword>
<feature type="compositionally biased region" description="Low complexity" evidence="1">
    <location>
        <begin position="33"/>
        <end position="62"/>
    </location>
</feature>
<organism evidence="2 3">
    <name type="scientific">Diploptera punctata</name>
    <name type="common">Pacific beetle cockroach</name>
    <dbReference type="NCBI Taxonomy" id="6984"/>
    <lineage>
        <taxon>Eukaryota</taxon>
        <taxon>Metazoa</taxon>
        <taxon>Ecdysozoa</taxon>
        <taxon>Arthropoda</taxon>
        <taxon>Hexapoda</taxon>
        <taxon>Insecta</taxon>
        <taxon>Pterygota</taxon>
        <taxon>Neoptera</taxon>
        <taxon>Polyneoptera</taxon>
        <taxon>Dictyoptera</taxon>
        <taxon>Blattodea</taxon>
        <taxon>Blaberoidea</taxon>
        <taxon>Blaberidae</taxon>
        <taxon>Diplopterinae</taxon>
        <taxon>Diploptera</taxon>
    </lineage>
</organism>
<dbReference type="Proteomes" id="UP001233999">
    <property type="component" value="Unassembled WGS sequence"/>
</dbReference>
<feature type="region of interest" description="Disordered" evidence="1">
    <location>
        <begin position="17"/>
        <end position="67"/>
    </location>
</feature>
<protein>
    <submittedName>
        <fullName evidence="2">Uncharacterized protein</fullName>
    </submittedName>
</protein>
<reference evidence="2" key="1">
    <citation type="journal article" date="2023" name="IScience">
        <title>Live-bearing cockroach genome reveals convergent evolutionary mechanisms linked to viviparity in insects and beyond.</title>
        <authorList>
            <person name="Fouks B."/>
            <person name="Harrison M.C."/>
            <person name="Mikhailova A.A."/>
            <person name="Marchal E."/>
            <person name="English S."/>
            <person name="Carruthers M."/>
            <person name="Jennings E.C."/>
            <person name="Chiamaka E.L."/>
            <person name="Frigard R.A."/>
            <person name="Pippel M."/>
            <person name="Attardo G.M."/>
            <person name="Benoit J.B."/>
            <person name="Bornberg-Bauer E."/>
            <person name="Tobe S.S."/>
        </authorList>
    </citation>
    <scope>NUCLEOTIDE SEQUENCE</scope>
    <source>
        <strain evidence="2">Stay&amp;Tobe</strain>
    </source>
</reference>
<proteinExistence type="predicted"/>